<name>A0A418ZPP1_9RHOB</name>
<organism evidence="1 2">
    <name type="scientific">Paracoccus aestuarii</name>
    <dbReference type="NCBI Taxonomy" id="453842"/>
    <lineage>
        <taxon>Bacteria</taxon>
        <taxon>Pseudomonadati</taxon>
        <taxon>Pseudomonadota</taxon>
        <taxon>Alphaproteobacteria</taxon>
        <taxon>Rhodobacterales</taxon>
        <taxon>Paracoccaceae</taxon>
        <taxon>Paracoccus</taxon>
    </lineage>
</organism>
<protein>
    <submittedName>
        <fullName evidence="1">Uncharacterized protein</fullName>
    </submittedName>
</protein>
<evidence type="ECO:0000313" key="1">
    <source>
        <dbReference type="EMBL" id="RJK94516.1"/>
    </source>
</evidence>
<accession>A0A418ZPP1</accession>
<sequence>MDMFESNSSGLESPVTHLKDITPDDGCDLDFASRAITVATEGFVKLTTIGGTTGRIFMVPGVPFPIRARRIWATGTTAEQIVVLA</sequence>
<comment type="caution">
    <text evidence="1">The sequence shown here is derived from an EMBL/GenBank/DDBJ whole genome shotgun (WGS) entry which is preliminary data.</text>
</comment>
<dbReference type="AlphaFoldDB" id="A0A418ZPP1"/>
<dbReference type="Proteomes" id="UP000285530">
    <property type="component" value="Unassembled WGS sequence"/>
</dbReference>
<dbReference type="EMBL" id="QZEV01000192">
    <property type="protein sequence ID" value="RJK94516.1"/>
    <property type="molecule type" value="Genomic_DNA"/>
</dbReference>
<proteinExistence type="predicted"/>
<reference evidence="1 2" key="1">
    <citation type="submission" date="2018-09" db="EMBL/GenBank/DDBJ databases">
        <title>Paracoccus onubensis nov. sp. a moderate halophilic bacterium isolated from Gruta de las Maravillas (Aracena, Spain).</title>
        <authorList>
            <person name="Jurado V."/>
            <person name="Gutierrez-Patricio S."/>
            <person name="Gonzalez-Pimentel J.L."/>
            <person name="Laiz L."/>
            <person name="Saiz-Jimenez C."/>
        </authorList>
    </citation>
    <scope>NUCLEOTIDE SEQUENCE [LARGE SCALE GENOMIC DNA]</scope>
    <source>
        <strain evidence="1 2">DSM 19484</strain>
    </source>
</reference>
<dbReference type="OrthoDB" id="7916272at2"/>
<gene>
    <name evidence="1" type="ORF">D3P06_18540</name>
</gene>
<keyword evidence="2" id="KW-1185">Reference proteome</keyword>
<evidence type="ECO:0000313" key="2">
    <source>
        <dbReference type="Proteomes" id="UP000285530"/>
    </source>
</evidence>